<sequence length="426" mass="47947">MFNKNNQFKAFESKVWLSSPTMHGDELKYMTQAYETNWMSTVGENINQVEAMTCEKIGCKYAVGLSCGTASLHVSMKLAGIEAYGMPKVGHGALEGKKVFCSDMTFDATVNPIVYEGGEPVFIETDAETWNMDAKALEKAFEIYPDVRVVVLAHLYGTPGKMDEIMEVIHKHNAILVEDAAESMGATYKGIETGTFGKYNTVSFNGNKIITGSSGGCFLTNDLEAANKVRKWSTQSRENAAWYQHEELGYNYRMSNVVAGVVRGQLPYLDEHIQQKKAIYYRYKEGLKGLPVQMNPIPENCEPNYWLSCLIIDEDTMTKQVRSEQDVLYTKEQGKTCPTEILEAIASINAEGRPIWKPMHMQPIYRLNPFINKDGINRAKTNAYIKGEVQDIGMDIFNRGLCLPSDNKMTVEQQDRIIEVIKACFE</sequence>
<keyword evidence="4" id="KW-0032">Aminotransferase</keyword>
<evidence type="ECO:0000313" key="5">
    <source>
        <dbReference type="Proteomes" id="UP000285274"/>
    </source>
</evidence>
<dbReference type="GO" id="GO:0030170">
    <property type="term" value="F:pyridoxal phosphate binding"/>
    <property type="evidence" value="ECO:0007669"/>
    <property type="project" value="TreeGrafter"/>
</dbReference>
<dbReference type="Gene3D" id="3.90.1150.10">
    <property type="entry name" value="Aspartate Aminotransferase, domain 1"/>
    <property type="match status" value="1"/>
</dbReference>
<dbReference type="PANTHER" id="PTHR30244">
    <property type="entry name" value="TRANSAMINASE"/>
    <property type="match status" value="1"/>
</dbReference>
<dbReference type="Gene3D" id="3.40.640.10">
    <property type="entry name" value="Type I PLP-dependent aspartate aminotransferase-like (Major domain)"/>
    <property type="match status" value="1"/>
</dbReference>
<evidence type="ECO:0000256" key="2">
    <source>
        <dbReference type="PIRSR" id="PIRSR000390-2"/>
    </source>
</evidence>
<dbReference type="InterPro" id="IPR000653">
    <property type="entry name" value="DegT/StrS_aminotransferase"/>
</dbReference>
<dbReference type="EMBL" id="QRVM01000012">
    <property type="protein sequence ID" value="RGS47527.1"/>
    <property type="molecule type" value="Genomic_DNA"/>
</dbReference>
<dbReference type="InterPro" id="IPR015422">
    <property type="entry name" value="PyrdxlP-dep_Trfase_small"/>
</dbReference>
<evidence type="ECO:0000256" key="3">
    <source>
        <dbReference type="RuleBase" id="RU004508"/>
    </source>
</evidence>
<accession>A0A412J596</accession>
<name>A0A412J596_9FIRM</name>
<proteinExistence type="inferred from homology"/>
<evidence type="ECO:0000313" key="4">
    <source>
        <dbReference type="EMBL" id="RGS47527.1"/>
    </source>
</evidence>
<organism evidence="4 5">
    <name type="scientific">Holdemanella biformis</name>
    <dbReference type="NCBI Taxonomy" id="1735"/>
    <lineage>
        <taxon>Bacteria</taxon>
        <taxon>Bacillati</taxon>
        <taxon>Bacillota</taxon>
        <taxon>Erysipelotrichia</taxon>
        <taxon>Erysipelotrichales</taxon>
        <taxon>Erysipelotrichaceae</taxon>
        <taxon>Holdemanella</taxon>
    </lineage>
</organism>
<feature type="active site" description="Proton acceptor" evidence="1">
    <location>
        <position position="208"/>
    </location>
</feature>
<dbReference type="InterPro" id="IPR015421">
    <property type="entry name" value="PyrdxlP-dep_Trfase_major"/>
</dbReference>
<dbReference type="GO" id="GO:0008483">
    <property type="term" value="F:transaminase activity"/>
    <property type="evidence" value="ECO:0007669"/>
    <property type="project" value="UniProtKB-KW"/>
</dbReference>
<comment type="caution">
    <text evidence="4">The sequence shown here is derived from an EMBL/GenBank/DDBJ whole genome shotgun (WGS) entry which is preliminary data.</text>
</comment>
<dbReference type="GO" id="GO:0000271">
    <property type="term" value="P:polysaccharide biosynthetic process"/>
    <property type="evidence" value="ECO:0007669"/>
    <property type="project" value="TreeGrafter"/>
</dbReference>
<dbReference type="PIRSF" id="PIRSF000390">
    <property type="entry name" value="PLP_StrS"/>
    <property type="match status" value="1"/>
</dbReference>
<dbReference type="Pfam" id="PF01041">
    <property type="entry name" value="DegT_DnrJ_EryC1"/>
    <property type="match status" value="1"/>
</dbReference>
<comment type="similarity">
    <text evidence="3">Belongs to the DegT/DnrJ/EryC1 family.</text>
</comment>
<keyword evidence="4" id="KW-0808">Transferase</keyword>
<evidence type="ECO:0000256" key="1">
    <source>
        <dbReference type="PIRSR" id="PIRSR000390-1"/>
    </source>
</evidence>
<dbReference type="RefSeq" id="WP_118319734.1">
    <property type="nucleotide sequence ID" value="NZ_QRVM01000012.1"/>
</dbReference>
<dbReference type="InterPro" id="IPR015424">
    <property type="entry name" value="PyrdxlP-dep_Trfase"/>
</dbReference>
<dbReference type="AlphaFoldDB" id="A0A412J596"/>
<dbReference type="Proteomes" id="UP000285274">
    <property type="component" value="Unassembled WGS sequence"/>
</dbReference>
<dbReference type="CDD" id="cd00616">
    <property type="entry name" value="AHBA_syn"/>
    <property type="match status" value="1"/>
</dbReference>
<protein>
    <submittedName>
        <fullName evidence="4">Aminotransferase DegT</fullName>
    </submittedName>
</protein>
<reference evidence="4 5" key="1">
    <citation type="submission" date="2018-08" db="EMBL/GenBank/DDBJ databases">
        <title>A genome reference for cultivated species of the human gut microbiota.</title>
        <authorList>
            <person name="Zou Y."/>
            <person name="Xue W."/>
            <person name="Luo G."/>
        </authorList>
    </citation>
    <scope>NUCLEOTIDE SEQUENCE [LARGE SCALE GENOMIC DNA]</scope>
    <source>
        <strain evidence="4 5">AF22-10AC</strain>
    </source>
</reference>
<keyword evidence="2 3" id="KW-0663">Pyridoxal phosphate</keyword>
<dbReference type="PANTHER" id="PTHR30244:SF34">
    <property type="entry name" value="DTDP-4-AMINO-4,6-DIDEOXYGALACTOSE TRANSAMINASE"/>
    <property type="match status" value="1"/>
</dbReference>
<dbReference type="SUPFAM" id="SSF53383">
    <property type="entry name" value="PLP-dependent transferases"/>
    <property type="match status" value="1"/>
</dbReference>
<feature type="modified residue" description="N6-(pyridoxal phosphate)lysine" evidence="2">
    <location>
        <position position="208"/>
    </location>
</feature>
<gene>
    <name evidence="4" type="ORF">DWX92_04175</name>
</gene>